<name>A0A3G5AB84_9VIRU</name>
<evidence type="ECO:0000313" key="2">
    <source>
        <dbReference type="EMBL" id="AYV82569.1"/>
    </source>
</evidence>
<evidence type="ECO:0000259" key="1">
    <source>
        <dbReference type="Pfam" id="PF01593"/>
    </source>
</evidence>
<dbReference type="PANTHER" id="PTHR10742:SF410">
    <property type="entry name" value="LYSINE-SPECIFIC HISTONE DEMETHYLASE 2"/>
    <property type="match status" value="1"/>
</dbReference>
<dbReference type="Pfam" id="PF01593">
    <property type="entry name" value="Amino_oxidase"/>
    <property type="match status" value="1"/>
</dbReference>
<dbReference type="EMBL" id="MK072383">
    <property type="protein sequence ID" value="AYV82569.1"/>
    <property type="molecule type" value="Genomic_DNA"/>
</dbReference>
<gene>
    <name evidence="2" type="ORF">Hyperionvirus1_148</name>
</gene>
<dbReference type="Gene3D" id="3.50.50.60">
    <property type="entry name" value="FAD/NAD(P)-binding domain"/>
    <property type="match status" value="1"/>
</dbReference>
<reference evidence="2" key="1">
    <citation type="submission" date="2018-10" db="EMBL/GenBank/DDBJ databases">
        <title>Hidden diversity of soil giant viruses.</title>
        <authorList>
            <person name="Schulz F."/>
            <person name="Alteio L."/>
            <person name="Goudeau D."/>
            <person name="Ryan E.M."/>
            <person name="Malmstrom R.R."/>
            <person name="Blanchard J."/>
            <person name="Woyke T."/>
        </authorList>
    </citation>
    <scope>NUCLEOTIDE SEQUENCE</scope>
    <source>
        <strain evidence="2">HYV1</strain>
    </source>
</reference>
<proteinExistence type="predicted"/>
<dbReference type="InterPro" id="IPR036188">
    <property type="entry name" value="FAD/NAD-bd_sf"/>
</dbReference>
<dbReference type="PANTHER" id="PTHR10742">
    <property type="entry name" value="FLAVIN MONOAMINE OXIDASE"/>
    <property type="match status" value="1"/>
</dbReference>
<dbReference type="SUPFAM" id="SSF51905">
    <property type="entry name" value="FAD/NAD(P)-binding domain"/>
    <property type="match status" value="1"/>
</dbReference>
<feature type="domain" description="Amine oxidase" evidence="1">
    <location>
        <begin position="10"/>
        <end position="396"/>
    </location>
</feature>
<dbReference type="GO" id="GO:0016491">
    <property type="term" value="F:oxidoreductase activity"/>
    <property type="evidence" value="ECO:0007669"/>
    <property type="project" value="InterPro"/>
</dbReference>
<organism evidence="2">
    <name type="scientific">Hyperionvirus sp</name>
    <dbReference type="NCBI Taxonomy" id="2487770"/>
    <lineage>
        <taxon>Viruses</taxon>
        <taxon>Varidnaviria</taxon>
        <taxon>Bamfordvirae</taxon>
        <taxon>Nucleocytoviricota</taxon>
        <taxon>Megaviricetes</taxon>
        <taxon>Imitervirales</taxon>
        <taxon>Mimiviridae</taxon>
        <taxon>Klosneuvirinae</taxon>
    </lineage>
</organism>
<dbReference type="InterPro" id="IPR002937">
    <property type="entry name" value="Amino_oxidase"/>
</dbReference>
<accession>A0A3G5AB84</accession>
<dbReference type="InterPro" id="IPR050281">
    <property type="entry name" value="Flavin_monoamine_oxidase"/>
</dbReference>
<protein>
    <submittedName>
        <fullName evidence="2">Amino oxidase family protein</fullName>
    </submittedName>
</protein>
<sequence>MKYVIIGGGISGLYCAYQLSKRSNDIIVIEKADRLGGRIFSKNFGRTIVEAGAGGINSNHYILINLLKELGLERNLHLPNPSERSSERSYGQIDPMTGKIIKLIELKEFYKLIDNLNGLVRDDPFERKFAGSSTLFRFVERVYGINVAEGMRNEFGYHNDFMEQNALDGLGMFQRGKPFDPASRFGHLIGGMSTIIDRLKINLENKNIEIRKNTECVDIVKSDDKYLCRLSNGGTIEGENIILAVPKKALIKFKILEKVHYLLEKVISKALMRVYLVFPLDRLWFRDMEGVVTTKTILRQIIPVDKERGIIMIYVDGEAARSLFYLKKAKLLAEYITKLLRRLFDLYIPDPVQIFSKFWNEATHVWKPLADSETDSKRILKPLPEEKIYIIGEAYSTMQQWSEGALSTVNQLLDQLSR</sequence>